<evidence type="ECO:0000256" key="2">
    <source>
        <dbReference type="SAM" id="Coils"/>
    </source>
</evidence>
<dbReference type="InterPro" id="IPR000580">
    <property type="entry name" value="TSC22/Bun"/>
</dbReference>
<feature type="region of interest" description="Disordered" evidence="3">
    <location>
        <begin position="383"/>
        <end position="421"/>
    </location>
</feature>
<feature type="region of interest" description="Disordered" evidence="3">
    <location>
        <begin position="1"/>
        <end position="140"/>
    </location>
</feature>
<dbReference type="PANTHER" id="PTHR46894:SF2">
    <property type="entry name" value="TSC22 DOMAIN FAMILY MEMBER 4"/>
    <property type="match status" value="1"/>
</dbReference>
<dbReference type="PANTHER" id="PTHR46894">
    <property type="entry name" value="TSC22 DOMAIN FAMILY PROTEIN 2"/>
    <property type="match status" value="1"/>
</dbReference>
<feature type="compositionally biased region" description="Polar residues" evidence="3">
    <location>
        <begin position="284"/>
        <end position="296"/>
    </location>
</feature>
<organism evidence="4 5">
    <name type="scientific">Acipenser oxyrinchus oxyrinchus</name>
    <dbReference type="NCBI Taxonomy" id="40147"/>
    <lineage>
        <taxon>Eukaryota</taxon>
        <taxon>Metazoa</taxon>
        <taxon>Chordata</taxon>
        <taxon>Craniata</taxon>
        <taxon>Vertebrata</taxon>
        <taxon>Euteleostomi</taxon>
        <taxon>Actinopterygii</taxon>
        <taxon>Chondrostei</taxon>
        <taxon>Acipenseriformes</taxon>
        <taxon>Acipenseridae</taxon>
        <taxon>Acipenser</taxon>
    </lineage>
</organism>
<protein>
    <submittedName>
        <fullName evidence="4">TSC22 domain family protein 1-like</fullName>
    </submittedName>
</protein>
<dbReference type="InterPro" id="IPR053049">
    <property type="entry name" value="TSC22_domain_protein_2"/>
</dbReference>
<feature type="compositionally biased region" description="Low complexity" evidence="3">
    <location>
        <begin position="182"/>
        <end position="195"/>
    </location>
</feature>
<dbReference type="PROSITE" id="PS01289">
    <property type="entry name" value="TSC22"/>
    <property type="match status" value="1"/>
</dbReference>
<feature type="compositionally biased region" description="Polar residues" evidence="3">
    <location>
        <begin position="307"/>
        <end position="317"/>
    </location>
</feature>
<proteinExistence type="inferred from homology"/>
<dbReference type="EMBL" id="JAGXEW010000040">
    <property type="protein sequence ID" value="KAK1153560.1"/>
    <property type="molecule type" value="Genomic_DNA"/>
</dbReference>
<feature type="region of interest" description="Disordered" evidence="3">
    <location>
        <begin position="284"/>
        <end position="366"/>
    </location>
</feature>
<evidence type="ECO:0000256" key="1">
    <source>
        <dbReference type="ARBA" id="ARBA00007908"/>
    </source>
</evidence>
<sequence length="669" mass="70793">MSSGKKKSGFQITSVTSEFEQKNGTGELTRNDNLSPESNGPTMLLTPKLESTNPLNNRYAGGPASRSASPCLVATATPDPSIATDAPGSPQNRGAPLRTDRDGAGNSGQAEDSAAAGPKTPGLSKTPQNEKPTAGGYNGSASPSLLCPRFAGKTLPCFSAPNTPTQARRGQPALPAVSNEEAAASTPSSPSGTLPLPLALPLTSPPGCRFRLVKLDPGLREPYKRGRWTCVDFYDRDSENQAVSKILDSMRHAHSLESLEGLGLASSAAGSKHNHKPLFMTPTPNQHHLVHSQGTTHVLAPNLAAPPNNSCSPPKTRQQQQQQESPGAPASKPHSATPSRAPQNITPPRSPKKAASRGLWSPPTCLRSPVSLSLAEELINSTESKNVDQAERGRKSARMDSGSRSGSPAPPLLSAGSPGRRSLECRIHSPSCFSFAQSMFGVGTSFDIDDEGGSGSSTVAIDNKIEQAMDLVKSHLMFAVREEVEVLKEQIKELAERNSVLERENSLLRAIASPEQLNQLQGERGATIASPEQLNQLQGERGATIASPEQLNQLQGERGATIASPDRLNQLRGERGATIASPEQLNQLQGEREATIASPEQLNQLRGERGATIASPEQLNQLQGERGAETPRDSPKSNGNTTSNNNNNHNNNNHNIDSSSSNSSTSPLV</sequence>
<evidence type="ECO:0000313" key="5">
    <source>
        <dbReference type="Proteomes" id="UP001230051"/>
    </source>
</evidence>
<keyword evidence="5" id="KW-1185">Reference proteome</keyword>
<feature type="region of interest" description="Disordered" evidence="3">
    <location>
        <begin position="158"/>
        <end position="195"/>
    </location>
</feature>
<feature type="compositionally biased region" description="Polar residues" evidence="3">
    <location>
        <begin position="334"/>
        <end position="347"/>
    </location>
</feature>
<dbReference type="Proteomes" id="UP001230051">
    <property type="component" value="Unassembled WGS sequence"/>
</dbReference>
<evidence type="ECO:0000256" key="3">
    <source>
        <dbReference type="SAM" id="MobiDB-lite"/>
    </source>
</evidence>
<feature type="compositionally biased region" description="Basic and acidic residues" evidence="3">
    <location>
        <begin position="385"/>
        <end position="398"/>
    </location>
</feature>
<dbReference type="Pfam" id="PF01166">
    <property type="entry name" value="TSC22"/>
    <property type="match status" value="1"/>
</dbReference>
<comment type="caution">
    <text evidence="4">The sequence shown here is derived from an EMBL/GenBank/DDBJ whole genome shotgun (WGS) entry which is preliminary data.</text>
</comment>
<gene>
    <name evidence="4" type="primary">TSC22D4</name>
    <name evidence="4" type="ORF">AOXY_G29637</name>
</gene>
<feature type="compositionally biased region" description="Polar residues" evidence="3">
    <location>
        <begin position="10"/>
        <end position="41"/>
    </location>
</feature>
<dbReference type="GO" id="GO:0006357">
    <property type="term" value="P:regulation of transcription by RNA polymerase II"/>
    <property type="evidence" value="ECO:0007669"/>
    <property type="project" value="InterPro"/>
</dbReference>
<name>A0AAD8CN27_ACIOX</name>
<feature type="region of interest" description="Disordered" evidence="3">
    <location>
        <begin position="614"/>
        <end position="669"/>
    </location>
</feature>
<feature type="compositionally biased region" description="Low complexity" evidence="3">
    <location>
        <begin position="637"/>
        <end position="669"/>
    </location>
</feature>
<feature type="coiled-coil region" evidence="2">
    <location>
        <begin position="477"/>
        <end position="511"/>
    </location>
</feature>
<reference evidence="4" key="1">
    <citation type="submission" date="2022-02" db="EMBL/GenBank/DDBJ databases">
        <title>Atlantic sturgeon de novo genome assembly.</title>
        <authorList>
            <person name="Stock M."/>
            <person name="Klopp C."/>
            <person name="Guiguen Y."/>
            <person name="Cabau C."/>
            <person name="Parinello H."/>
            <person name="Santidrian Yebra-Pimentel E."/>
            <person name="Kuhl H."/>
            <person name="Dirks R.P."/>
            <person name="Guessner J."/>
            <person name="Wuertz S."/>
            <person name="Du K."/>
            <person name="Schartl M."/>
        </authorList>
    </citation>
    <scope>NUCLEOTIDE SEQUENCE</scope>
    <source>
        <strain evidence="4">STURGEONOMICS-FGT-2020</strain>
        <tissue evidence="4">Whole blood</tissue>
    </source>
</reference>
<keyword evidence="2" id="KW-0175">Coiled coil</keyword>
<dbReference type="FunFam" id="1.20.5.490:FF:000002">
    <property type="entry name" value="TSC22 domain family, member 1"/>
    <property type="match status" value="1"/>
</dbReference>
<feature type="compositionally biased region" description="Low complexity" evidence="3">
    <location>
        <begin position="402"/>
        <end position="419"/>
    </location>
</feature>
<feature type="compositionally biased region" description="Basic and acidic residues" evidence="3">
    <location>
        <begin position="626"/>
        <end position="635"/>
    </location>
</feature>
<dbReference type="InterPro" id="IPR047862">
    <property type="entry name" value="TSC22/BUN_CS"/>
</dbReference>
<accession>A0AAD8CN27</accession>
<dbReference type="AlphaFoldDB" id="A0AAD8CN27"/>
<dbReference type="SUPFAM" id="SSF58026">
    <property type="entry name" value="Delta-sleep-inducing peptide immunoreactive peptide"/>
    <property type="match status" value="1"/>
</dbReference>
<dbReference type="CDD" id="cd21941">
    <property type="entry name" value="ZIP_TSC22D4"/>
    <property type="match status" value="1"/>
</dbReference>
<evidence type="ECO:0000313" key="4">
    <source>
        <dbReference type="EMBL" id="KAK1153560.1"/>
    </source>
</evidence>
<comment type="similarity">
    <text evidence="1">Belongs to the TSC-22/Dip/Bun family.</text>
</comment>
<dbReference type="Gene3D" id="1.20.5.490">
    <property type="entry name" value="Single helix bin"/>
    <property type="match status" value="1"/>
</dbReference>